<dbReference type="EMBL" id="BNBE01000004">
    <property type="protein sequence ID" value="GHG23728.1"/>
    <property type="molecule type" value="Genomic_DNA"/>
</dbReference>
<name>A0A919ETA9_STRFL</name>
<evidence type="ECO:0000313" key="1">
    <source>
        <dbReference type="EMBL" id="GHG23728.1"/>
    </source>
</evidence>
<sequence>MSALAPTALQAEQRDSIREIFGDLVWEPAIKVRTTLAEANTDALPLTDGRVAEPRAMYELLAQSFLKAVPAP</sequence>
<proteinExistence type="predicted"/>
<dbReference type="RefSeq" id="WP_190044299.1">
    <property type="nucleotide sequence ID" value="NZ_BNBE01000004.1"/>
</dbReference>
<protein>
    <submittedName>
        <fullName evidence="1">Uncharacterized protein</fullName>
    </submittedName>
</protein>
<comment type="caution">
    <text evidence="1">The sequence shown here is derived from an EMBL/GenBank/DDBJ whole genome shotgun (WGS) entry which is preliminary data.</text>
</comment>
<evidence type="ECO:0000313" key="2">
    <source>
        <dbReference type="Proteomes" id="UP000632849"/>
    </source>
</evidence>
<gene>
    <name evidence="1" type="ORF">GCM10017667_68990</name>
</gene>
<dbReference type="Proteomes" id="UP000632849">
    <property type="component" value="Unassembled WGS sequence"/>
</dbReference>
<accession>A0A919ETA9</accession>
<keyword evidence="2" id="KW-1185">Reference proteome</keyword>
<organism evidence="1 2">
    <name type="scientific">Streptomyces filamentosus</name>
    <name type="common">Streptomyces roseosporus</name>
    <dbReference type="NCBI Taxonomy" id="67294"/>
    <lineage>
        <taxon>Bacteria</taxon>
        <taxon>Bacillati</taxon>
        <taxon>Actinomycetota</taxon>
        <taxon>Actinomycetes</taxon>
        <taxon>Kitasatosporales</taxon>
        <taxon>Streptomycetaceae</taxon>
        <taxon>Streptomyces</taxon>
    </lineage>
</organism>
<dbReference type="AlphaFoldDB" id="A0A919ETA9"/>
<reference evidence="1" key="2">
    <citation type="submission" date="2020-09" db="EMBL/GenBank/DDBJ databases">
        <authorList>
            <person name="Sun Q."/>
            <person name="Ohkuma M."/>
        </authorList>
    </citation>
    <scope>NUCLEOTIDE SEQUENCE</scope>
    <source>
        <strain evidence="1">JCM 4122</strain>
    </source>
</reference>
<reference evidence="1" key="1">
    <citation type="journal article" date="2014" name="Int. J. Syst. Evol. Microbiol.">
        <title>Complete genome sequence of Corynebacterium casei LMG S-19264T (=DSM 44701T), isolated from a smear-ripened cheese.</title>
        <authorList>
            <consortium name="US DOE Joint Genome Institute (JGI-PGF)"/>
            <person name="Walter F."/>
            <person name="Albersmeier A."/>
            <person name="Kalinowski J."/>
            <person name="Ruckert C."/>
        </authorList>
    </citation>
    <scope>NUCLEOTIDE SEQUENCE</scope>
    <source>
        <strain evidence="1">JCM 4122</strain>
    </source>
</reference>